<feature type="compositionally biased region" description="Basic and acidic residues" evidence="1">
    <location>
        <begin position="15"/>
        <end position="39"/>
    </location>
</feature>
<dbReference type="EMBL" id="LAZR01037908">
    <property type="protein sequence ID" value="KKL20942.1"/>
    <property type="molecule type" value="Genomic_DNA"/>
</dbReference>
<evidence type="ECO:0000313" key="2">
    <source>
        <dbReference type="EMBL" id="KKL20942.1"/>
    </source>
</evidence>
<name>A0A0F9C3Y1_9ZZZZ</name>
<feature type="region of interest" description="Disordered" evidence="1">
    <location>
        <begin position="15"/>
        <end position="52"/>
    </location>
</feature>
<gene>
    <name evidence="2" type="ORF">LCGC14_2450440</name>
</gene>
<organism evidence="2">
    <name type="scientific">marine sediment metagenome</name>
    <dbReference type="NCBI Taxonomy" id="412755"/>
    <lineage>
        <taxon>unclassified sequences</taxon>
        <taxon>metagenomes</taxon>
        <taxon>ecological metagenomes</taxon>
    </lineage>
</organism>
<comment type="caution">
    <text evidence="2">The sequence shown here is derived from an EMBL/GenBank/DDBJ whole genome shotgun (WGS) entry which is preliminary data.</text>
</comment>
<dbReference type="AlphaFoldDB" id="A0A0F9C3Y1"/>
<reference evidence="2" key="1">
    <citation type="journal article" date="2015" name="Nature">
        <title>Complex archaea that bridge the gap between prokaryotes and eukaryotes.</title>
        <authorList>
            <person name="Spang A."/>
            <person name="Saw J.H."/>
            <person name="Jorgensen S.L."/>
            <person name="Zaremba-Niedzwiedzka K."/>
            <person name="Martijn J."/>
            <person name="Lind A.E."/>
            <person name="van Eijk R."/>
            <person name="Schleper C."/>
            <person name="Guy L."/>
            <person name="Ettema T.J."/>
        </authorList>
    </citation>
    <scope>NUCLEOTIDE SEQUENCE</scope>
</reference>
<proteinExistence type="predicted"/>
<evidence type="ECO:0000256" key="1">
    <source>
        <dbReference type="SAM" id="MobiDB-lite"/>
    </source>
</evidence>
<feature type="non-terminal residue" evidence="2">
    <location>
        <position position="1"/>
    </location>
</feature>
<sequence length="52" mass="5960">DGPVGRIPLIFRKDTLKFHETDRPQKNRPHTEKRLDKGSESVPDSARYGDPT</sequence>
<protein>
    <submittedName>
        <fullName evidence="2">Uncharacterized protein</fullName>
    </submittedName>
</protein>
<accession>A0A0F9C3Y1</accession>